<dbReference type="STRING" id="1420851.AU255_10135"/>
<dbReference type="Pfam" id="PF06804">
    <property type="entry name" value="Lipoprotein_18"/>
    <property type="match status" value="1"/>
</dbReference>
<dbReference type="OrthoDB" id="5567595at2"/>
<feature type="signal peptide" evidence="1">
    <location>
        <begin position="1"/>
        <end position="17"/>
    </location>
</feature>
<keyword evidence="1" id="KW-0732">Signal</keyword>
<dbReference type="AlphaFoldDB" id="A0A1V8M968"/>
<keyword evidence="3" id="KW-1185">Reference proteome</keyword>
<accession>A0A1V8M968</accession>
<proteinExistence type="predicted"/>
<comment type="caution">
    <text evidence="2">The sequence shown here is derived from an EMBL/GenBank/DDBJ whole genome shotgun (WGS) entry which is preliminary data.</text>
</comment>
<dbReference type="RefSeq" id="WP_080522776.1">
    <property type="nucleotide sequence ID" value="NZ_LPUF01000001.1"/>
</dbReference>
<evidence type="ECO:0000313" key="3">
    <source>
        <dbReference type="Proteomes" id="UP000191980"/>
    </source>
</evidence>
<dbReference type="Gene3D" id="3.30.310.170">
    <property type="entry name" value="Outer membrane protein assembly factor BamC"/>
    <property type="match status" value="1"/>
</dbReference>
<reference evidence="2 3" key="1">
    <citation type="submission" date="2015-12" db="EMBL/GenBank/DDBJ databases">
        <authorList>
            <person name="Shamseldin A."/>
            <person name="Moawad H."/>
            <person name="Abd El-Rahim W.M."/>
            <person name="Sadowsky M.J."/>
        </authorList>
    </citation>
    <scope>NUCLEOTIDE SEQUENCE [LARGE SCALE GENOMIC DNA]</scope>
    <source>
        <strain evidence="2 3">WF1</strain>
    </source>
</reference>
<dbReference type="EMBL" id="LPUF01000001">
    <property type="protein sequence ID" value="OQK18170.1"/>
    <property type="molecule type" value="Genomic_DNA"/>
</dbReference>
<dbReference type="PROSITE" id="PS51257">
    <property type="entry name" value="PROKAR_LIPOPROTEIN"/>
    <property type="match status" value="1"/>
</dbReference>
<organism evidence="2 3">
    <name type="scientific">Methyloprofundus sedimenti</name>
    <dbReference type="NCBI Taxonomy" id="1420851"/>
    <lineage>
        <taxon>Bacteria</taxon>
        <taxon>Pseudomonadati</taxon>
        <taxon>Pseudomonadota</taxon>
        <taxon>Gammaproteobacteria</taxon>
        <taxon>Methylococcales</taxon>
        <taxon>Methylococcaceae</taxon>
        <taxon>Methyloprofundus</taxon>
    </lineage>
</organism>
<feature type="chain" id="PRO_5012280242" description="Outer membrane protein assembly factor BamC" evidence="1">
    <location>
        <begin position="18"/>
        <end position="191"/>
    </location>
</feature>
<name>A0A1V8M968_9GAMM</name>
<evidence type="ECO:0000313" key="2">
    <source>
        <dbReference type="EMBL" id="OQK18170.1"/>
    </source>
</evidence>
<evidence type="ECO:0008006" key="4">
    <source>
        <dbReference type="Google" id="ProtNLM"/>
    </source>
</evidence>
<dbReference type="InterPro" id="IPR010653">
    <property type="entry name" value="NlpB/DapX"/>
</dbReference>
<dbReference type="InterPro" id="IPR042268">
    <property type="entry name" value="BamC_C"/>
</dbReference>
<sequence length="191" mass="21700">MKLIKLFIIFTFTFVAACSQFFPDKEKDYVNSKEIPPLQIPPGMQADKLAAESEAVVVPLTLGKSIEYIDQGENNTYLRINSPFAHVWRIVGKALTERAIEITDKNRSLATYYVQYDPEIQMVSDGGFWDEFVFFFGSDANQELPYQVFLTESELGTDIFVRDQLGNNLSQGDGIKLLNLLFATIKDDFDN</sequence>
<gene>
    <name evidence="2" type="ORF">AU255_10135</name>
</gene>
<evidence type="ECO:0000256" key="1">
    <source>
        <dbReference type="SAM" id="SignalP"/>
    </source>
</evidence>
<dbReference type="Proteomes" id="UP000191980">
    <property type="component" value="Unassembled WGS sequence"/>
</dbReference>
<protein>
    <recommendedName>
        <fullName evidence="4">Outer membrane protein assembly factor BamC</fullName>
    </recommendedName>
</protein>